<accession>S0EY73</accession>
<name>S0EY73_CHTCT</name>
<feature type="transmembrane region" description="Helical" evidence="2">
    <location>
        <begin position="12"/>
        <end position="31"/>
    </location>
</feature>
<keyword evidence="3" id="KW-0969">Cilium</keyword>
<reference evidence="4" key="1">
    <citation type="submission" date="2013-03" db="EMBL/GenBank/DDBJ databases">
        <title>Genome sequence of Chthonomonas calidirosea, the first sequenced genome from the Armatimonadetes phylum (formally candidate division OP10).</title>
        <authorList>
            <person name="Lee K.C.Y."/>
            <person name="Morgan X.C."/>
            <person name="Dunfield P.F."/>
            <person name="Tamas I."/>
            <person name="Houghton K.M."/>
            <person name="Vyssotski M."/>
            <person name="Ryan J.L.J."/>
            <person name="Lagutin K."/>
            <person name="McDonald I.R."/>
            <person name="Stott M.B."/>
        </authorList>
    </citation>
    <scope>NUCLEOTIDE SEQUENCE [LARGE SCALE GENOMIC DNA]</scope>
    <source>
        <strain evidence="4">DSM 23976 / ICMP 18418 / T49</strain>
    </source>
</reference>
<dbReference type="NCBIfam" id="TIGR02537">
    <property type="entry name" value="arch_flag_Nterm"/>
    <property type="match status" value="1"/>
</dbReference>
<dbReference type="STRING" id="454171.CP488_02646"/>
<proteinExistence type="predicted"/>
<keyword evidence="4" id="KW-1185">Reference proteome</keyword>
<evidence type="ECO:0000256" key="1">
    <source>
        <dbReference type="SAM" id="MobiDB-lite"/>
    </source>
</evidence>
<protein>
    <submittedName>
        <fullName evidence="3">Archaeal flagellin N-terminal-like domain</fullName>
    </submittedName>
</protein>
<dbReference type="HOGENOM" id="CLU_2615619_0_0_0"/>
<keyword evidence="3" id="KW-0282">Flagellum</keyword>
<evidence type="ECO:0000313" key="3">
    <source>
        <dbReference type="EMBL" id="CCW35265.1"/>
    </source>
</evidence>
<organism evidence="3 4">
    <name type="scientific">Chthonomonas calidirosea (strain DSM 23976 / ICMP 18418 / T49)</name>
    <dbReference type="NCBI Taxonomy" id="1303518"/>
    <lineage>
        <taxon>Bacteria</taxon>
        <taxon>Bacillati</taxon>
        <taxon>Armatimonadota</taxon>
        <taxon>Chthonomonadia</taxon>
        <taxon>Chthonomonadales</taxon>
        <taxon>Chthonomonadaceae</taxon>
        <taxon>Chthonomonas</taxon>
    </lineage>
</organism>
<dbReference type="AlphaFoldDB" id="S0EY73"/>
<evidence type="ECO:0000313" key="4">
    <source>
        <dbReference type="Proteomes" id="UP000014227"/>
    </source>
</evidence>
<dbReference type="EMBL" id="HF951689">
    <property type="protein sequence ID" value="CCW35265.1"/>
    <property type="molecule type" value="Genomic_DNA"/>
</dbReference>
<dbReference type="Proteomes" id="UP000014227">
    <property type="component" value="Chromosome I"/>
</dbReference>
<dbReference type="KEGG" id="ccz:CCALI_01449"/>
<dbReference type="PATRIC" id="fig|1303518.3.peg.1481"/>
<dbReference type="RefSeq" id="WP_016482801.1">
    <property type="nucleotide sequence ID" value="NC_021487.1"/>
</dbReference>
<keyword evidence="2" id="KW-1133">Transmembrane helix</keyword>
<keyword evidence="2" id="KW-0472">Membrane</keyword>
<feature type="region of interest" description="Disordered" evidence="1">
    <location>
        <begin position="50"/>
        <end position="78"/>
    </location>
</feature>
<gene>
    <name evidence="3" type="ORF">CCALI_01449</name>
</gene>
<keyword evidence="3" id="KW-0966">Cell projection</keyword>
<dbReference type="InParanoid" id="S0EY73"/>
<sequence length="78" mass="7964">MNLKEKSVSPVVAAIIILVIIVIAGALIYRYSGPPAHSGMTPEMAQQLKKMFGNGAPGSGGGAQNPYAGHQPAGAPQH</sequence>
<keyword evidence="2" id="KW-0812">Transmembrane</keyword>
<dbReference type="InterPro" id="IPR013373">
    <property type="entry name" value="Flagellin/pilin_N_arc"/>
</dbReference>
<evidence type="ECO:0000256" key="2">
    <source>
        <dbReference type="SAM" id="Phobius"/>
    </source>
</evidence>